<sequence length="78" mass="8770">MLPDAHRVICTTNAIESLNLQLREVTNNRGNFPNDDAVIKLLWLAIRDIEDKRTRDRGRPAAEHGAEGCLVEGQVFTN</sequence>
<evidence type="ECO:0000256" key="6">
    <source>
        <dbReference type="RuleBase" id="RU365089"/>
    </source>
</evidence>
<evidence type="ECO:0000256" key="4">
    <source>
        <dbReference type="ARBA" id="ARBA00023125"/>
    </source>
</evidence>
<protein>
    <recommendedName>
        <fullName evidence="6">Mutator family transposase</fullName>
    </recommendedName>
</protein>
<dbReference type="InterPro" id="IPR001207">
    <property type="entry name" value="Transposase_mutator"/>
</dbReference>
<keyword evidence="6" id="KW-0814">Transposable element</keyword>
<keyword evidence="8" id="KW-1185">Reference proteome</keyword>
<dbReference type="AlphaFoldDB" id="A0A160KTV3"/>
<gene>
    <name evidence="7" type="ORF">A6122_1805</name>
</gene>
<keyword evidence="5 6" id="KW-0233">DNA recombination</keyword>
<keyword evidence="4 6" id="KW-0238">DNA-binding</keyword>
<dbReference type="KEGG" id="rtn:A6122_1805"/>
<keyword evidence="3 6" id="KW-0815">Transposition</keyword>
<comment type="function">
    <text evidence="1 6">Required for the transposition of the insertion element.</text>
</comment>
<dbReference type="Pfam" id="PF00872">
    <property type="entry name" value="Transposase_mut"/>
    <property type="match status" value="1"/>
</dbReference>
<evidence type="ECO:0000256" key="2">
    <source>
        <dbReference type="ARBA" id="ARBA00010961"/>
    </source>
</evidence>
<dbReference type="PANTHER" id="PTHR33217:SF8">
    <property type="entry name" value="MUTATOR FAMILY TRANSPOSASE"/>
    <property type="match status" value="1"/>
</dbReference>
<evidence type="ECO:0000256" key="5">
    <source>
        <dbReference type="ARBA" id="ARBA00023172"/>
    </source>
</evidence>
<dbReference type="STRING" id="33888.A6122_1805"/>
<dbReference type="GO" id="GO:0004803">
    <property type="term" value="F:transposase activity"/>
    <property type="evidence" value="ECO:0007669"/>
    <property type="project" value="UniProtKB-UniRule"/>
</dbReference>
<evidence type="ECO:0000313" key="8">
    <source>
        <dbReference type="Proteomes" id="UP000077071"/>
    </source>
</evidence>
<name>A0A160KTV3_9MICO</name>
<evidence type="ECO:0000256" key="3">
    <source>
        <dbReference type="ARBA" id="ARBA00022578"/>
    </source>
</evidence>
<dbReference type="GO" id="GO:0006313">
    <property type="term" value="P:DNA transposition"/>
    <property type="evidence" value="ECO:0007669"/>
    <property type="project" value="UniProtKB-UniRule"/>
</dbReference>
<dbReference type="GO" id="GO:0003677">
    <property type="term" value="F:DNA binding"/>
    <property type="evidence" value="ECO:0007669"/>
    <property type="project" value="UniProtKB-UniRule"/>
</dbReference>
<reference evidence="7 8" key="1">
    <citation type="submission" date="2016-05" db="EMBL/GenBank/DDBJ databases">
        <title>Complete genome sequence of Rathayibacter tritici NCPPB 1953.</title>
        <authorList>
            <person name="Park J."/>
            <person name="Lee H.-H."/>
            <person name="Lee S.-W."/>
            <person name="Seo Y.-S."/>
        </authorList>
    </citation>
    <scope>NUCLEOTIDE SEQUENCE [LARGE SCALE GENOMIC DNA]</scope>
    <source>
        <strain evidence="7 8">NCPPB 1953</strain>
    </source>
</reference>
<organism evidence="7 8">
    <name type="scientific">Rathayibacter tritici</name>
    <dbReference type="NCBI Taxonomy" id="33888"/>
    <lineage>
        <taxon>Bacteria</taxon>
        <taxon>Bacillati</taxon>
        <taxon>Actinomycetota</taxon>
        <taxon>Actinomycetes</taxon>
        <taxon>Micrococcales</taxon>
        <taxon>Microbacteriaceae</taxon>
        <taxon>Rathayibacter</taxon>
    </lineage>
</organism>
<comment type="similarity">
    <text evidence="2 6">Belongs to the transposase mutator family.</text>
</comment>
<evidence type="ECO:0000313" key="7">
    <source>
        <dbReference type="EMBL" id="AND16934.1"/>
    </source>
</evidence>
<accession>A0A160KTV3</accession>
<dbReference type="PATRIC" id="fig|33888.3.peg.1989"/>
<dbReference type="OrthoDB" id="9793302at2"/>
<dbReference type="Proteomes" id="UP000077071">
    <property type="component" value="Chromosome"/>
</dbReference>
<proteinExistence type="inferred from homology"/>
<evidence type="ECO:0000256" key="1">
    <source>
        <dbReference type="ARBA" id="ARBA00002190"/>
    </source>
</evidence>
<dbReference type="PANTHER" id="PTHR33217">
    <property type="entry name" value="TRANSPOSASE FOR INSERTION SEQUENCE ELEMENT IS1081"/>
    <property type="match status" value="1"/>
</dbReference>
<dbReference type="EMBL" id="CP015515">
    <property type="protein sequence ID" value="AND16934.1"/>
    <property type="molecule type" value="Genomic_DNA"/>
</dbReference>